<dbReference type="HOGENOM" id="CLU_1604858_0_0_1"/>
<keyword evidence="1" id="KW-0812">Transmembrane</keyword>
<organism evidence="2 3">
    <name type="scientific">Tribolium castaneum</name>
    <name type="common">Red flour beetle</name>
    <dbReference type="NCBI Taxonomy" id="7070"/>
    <lineage>
        <taxon>Eukaryota</taxon>
        <taxon>Metazoa</taxon>
        <taxon>Ecdysozoa</taxon>
        <taxon>Arthropoda</taxon>
        <taxon>Hexapoda</taxon>
        <taxon>Insecta</taxon>
        <taxon>Pterygota</taxon>
        <taxon>Neoptera</taxon>
        <taxon>Endopterygota</taxon>
        <taxon>Coleoptera</taxon>
        <taxon>Polyphaga</taxon>
        <taxon>Cucujiformia</taxon>
        <taxon>Tenebrionidae</taxon>
        <taxon>Tenebrionidae incertae sedis</taxon>
        <taxon>Tribolium</taxon>
    </lineage>
</organism>
<proteinExistence type="predicted"/>
<gene>
    <name evidence="2" type="primary">GLEAN_07391</name>
    <name evidence="2" type="ORF">TcasGA2_TC007391</name>
</gene>
<dbReference type="AlphaFoldDB" id="D1ZZV5"/>
<reference evidence="2 3" key="2">
    <citation type="journal article" date="2010" name="Nucleic Acids Res.">
        <title>BeetleBase in 2010: revisions to provide comprehensive genomic information for Tribolium castaneum.</title>
        <authorList>
            <person name="Kim H.S."/>
            <person name="Murphy T."/>
            <person name="Xia J."/>
            <person name="Caragea D."/>
            <person name="Park Y."/>
            <person name="Beeman R.W."/>
            <person name="Lorenzen M.D."/>
            <person name="Butcher S."/>
            <person name="Manak J.R."/>
            <person name="Brown S.J."/>
        </authorList>
    </citation>
    <scope>GENOME REANNOTATION</scope>
    <source>
        <strain evidence="2 3">Georgia GA2</strain>
    </source>
</reference>
<protein>
    <submittedName>
        <fullName evidence="2">Uncharacterized protein</fullName>
    </submittedName>
</protein>
<evidence type="ECO:0000256" key="1">
    <source>
        <dbReference type="SAM" id="Phobius"/>
    </source>
</evidence>
<keyword evidence="1" id="KW-0472">Membrane</keyword>
<dbReference type="InParanoid" id="D1ZZV5"/>
<reference evidence="2 3" key="1">
    <citation type="journal article" date="2008" name="Nature">
        <title>The genome of the model beetle and pest Tribolium castaneum.</title>
        <authorList>
            <consortium name="Tribolium Genome Sequencing Consortium"/>
            <person name="Richards S."/>
            <person name="Gibbs R.A."/>
            <person name="Weinstock G.M."/>
            <person name="Brown S.J."/>
            <person name="Denell R."/>
            <person name="Beeman R.W."/>
            <person name="Gibbs R."/>
            <person name="Beeman R.W."/>
            <person name="Brown S.J."/>
            <person name="Bucher G."/>
            <person name="Friedrich M."/>
            <person name="Grimmelikhuijzen C.J."/>
            <person name="Klingler M."/>
            <person name="Lorenzen M."/>
            <person name="Richards S."/>
            <person name="Roth S."/>
            <person name="Schroder R."/>
            <person name="Tautz D."/>
            <person name="Zdobnov E.M."/>
            <person name="Muzny D."/>
            <person name="Gibbs R.A."/>
            <person name="Weinstock G.M."/>
            <person name="Attaway T."/>
            <person name="Bell S."/>
            <person name="Buhay C.J."/>
            <person name="Chandrabose M.N."/>
            <person name="Chavez D."/>
            <person name="Clerk-Blankenburg K.P."/>
            <person name="Cree A."/>
            <person name="Dao M."/>
            <person name="Davis C."/>
            <person name="Chacko J."/>
            <person name="Dinh H."/>
            <person name="Dugan-Rocha S."/>
            <person name="Fowler G."/>
            <person name="Garner T.T."/>
            <person name="Garnes J."/>
            <person name="Gnirke A."/>
            <person name="Hawes A."/>
            <person name="Hernandez J."/>
            <person name="Hines S."/>
            <person name="Holder M."/>
            <person name="Hume J."/>
            <person name="Jhangiani S.N."/>
            <person name="Joshi V."/>
            <person name="Khan Z.M."/>
            <person name="Jackson L."/>
            <person name="Kovar C."/>
            <person name="Kowis A."/>
            <person name="Lee S."/>
            <person name="Lewis L.R."/>
            <person name="Margolis J."/>
            <person name="Morgan M."/>
            <person name="Nazareth L.V."/>
            <person name="Nguyen N."/>
            <person name="Okwuonu G."/>
            <person name="Parker D."/>
            <person name="Richards S."/>
            <person name="Ruiz S.J."/>
            <person name="Santibanez J."/>
            <person name="Savard J."/>
            <person name="Scherer S.E."/>
            <person name="Schneider B."/>
            <person name="Sodergren E."/>
            <person name="Tautz D."/>
            <person name="Vattahil S."/>
            <person name="Villasana D."/>
            <person name="White C.S."/>
            <person name="Wright R."/>
            <person name="Park Y."/>
            <person name="Beeman R.W."/>
            <person name="Lord J."/>
            <person name="Oppert B."/>
            <person name="Lorenzen M."/>
            <person name="Brown S."/>
            <person name="Wang L."/>
            <person name="Savard J."/>
            <person name="Tautz D."/>
            <person name="Richards S."/>
            <person name="Weinstock G."/>
            <person name="Gibbs R.A."/>
            <person name="Liu Y."/>
            <person name="Worley K."/>
            <person name="Weinstock G."/>
            <person name="Elsik C.G."/>
            <person name="Reese J.T."/>
            <person name="Elhaik E."/>
            <person name="Landan G."/>
            <person name="Graur D."/>
            <person name="Arensburger P."/>
            <person name="Atkinson P."/>
            <person name="Beeman R.W."/>
            <person name="Beidler J."/>
            <person name="Brown S.J."/>
            <person name="Demuth J.P."/>
            <person name="Drury D.W."/>
            <person name="Du Y.Z."/>
            <person name="Fujiwara H."/>
            <person name="Lorenzen M."/>
            <person name="Maselli V."/>
            <person name="Osanai M."/>
            <person name="Park Y."/>
            <person name="Robertson H.M."/>
            <person name="Tu Z."/>
            <person name="Wang J.J."/>
            <person name="Wang S."/>
            <person name="Richards S."/>
            <person name="Song H."/>
            <person name="Zhang L."/>
            <person name="Sodergren E."/>
            <person name="Werner D."/>
            <person name="Stanke M."/>
            <person name="Morgenstern B."/>
            <person name="Solovyev V."/>
            <person name="Kosarev P."/>
            <person name="Brown G."/>
            <person name="Chen H.C."/>
            <person name="Ermolaeva O."/>
            <person name="Hlavina W."/>
            <person name="Kapustin Y."/>
            <person name="Kiryutin B."/>
            <person name="Kitts P."/>
            <person name="Maglott D."/>
            <person name="Pruitt K."/>
            <person name="Sapojnikov V."/>
            <person name="Souvorov A."/>
            <person name="Mackey A.J."/>
            <person name="Waterhouse R.M."/>
            <person name="Wyder S."/>
            <person name="Zdobnov E.M."/>
            <person name="Zdobnov E.M."/>
            <person name="Wyder S."/>
            <person name="Kriventseva E.V."/>
            <person name="Kadowaki T."/>
            <person name="Bork P."/>
            <person name="Aranda M."/>
            <person name="Bao R."/>
            <person name="Beermann A."/>
            <person name="Berns N."/>
            <person name="Bolognesi R."/>
            <person name="Bonneton F."/>
            <person name="Bopp D."/>
            <person name="Brown S.J."/>
            <person name="Bucher G."/>
            <person name="Butts T."/>
            <person name="Chaumot A."/>
            <person name="Denell R.E."/>
            <person name="Ferrier D.E."/>
            <person name="Friedrich M."/>
            <person name="Gordon C.M."/>
            <person name="Jindra M."/>
            <person name="Klingler M."/>
            <person name="Lan Q."/>
            <person name="Lattorff H.M."/>
            <person name="Laudet V."/>
            <person name="von Levetsow C."/>
            <person name="Liu Z."/>
            <person name="Lutz R."/>
            <person name="Lynch J.A."/>
            <person name="da Fonseca R.N."/>
            <person name="Posnien N."/>
            <person name="Reuter R."/>
            <person name="Roth S."/>
            <person name="Savard J."/>
            <person name="Schinko J.B."/>
            <person name="Schmitt C."/>
            <person name="Schoppmeier M."/>
            <person name="Schroder R."/>
            <person name="Shippy T.D."/>
            <person name="Simonnet F."/>
            <person name="Marques-Souza H."/>
            <person name="Tautz D."/>
            <person name="Tomoyasu Y."/>
            <person name="Trauner J."/>
            <person name="Van der Zee M."/>
            <person name="Vervoort M."/>
            <person name="Wittkopp N."/>
            <person name="Wimmer E.A."/>
            <person name="Yang X."/>
            <person name="Jones A.K."/>
            <person name="Sattelle D.B."/>
            <person name="Ebert P.R."/>
            <person name="Nelson D."/>
            <person name="Scott J.G."/>
            <person name="Beeman R.W."/>
            <person name="Muthukrishnan S."/>
            <person name="Kramer K.J."/>
            <person name="Arakane Y."/>
            <person name="Beeman R.W."/>
            <person name="Zhu Q."/>
            <person name="Hogenkamp D."/>
            <person name="Dixit R."/>
            <person name="Oppert B."/>
            <person name="Jiang H."/>
            <person name="Zou Z."/>
            <person name="Marshall J."/>
            <person name="Elpidina E."/>
            <person name="Vinokurov K."/>
            <person name="Oppert C."/>
            <person name="Zou Z."/>
            <person name="Evans J."/>
            <person name="Lu Z."/>
            <person name="Zhao P."/>
            <person name="Sumathipala N."/>
            <person name="Altincicek B."/>
            <person name="Vilcinskas A."/>
            <person name="Williams M."/>
            <person name="Hultmark D."/>
            <person name="Hetru C."/>
            <person name="Jiang H."/>
            <person name="Grimmelikhuijzen C.J."/>
            <person name="Hauser F."/>
            <person name="Cazzamali G."/>
            <person name="Williamson M."/>
            <person name="Park Y."/>
            <person name="Li B."/>
            <person name="Tanaka Y."/>
            <person name="Predel R."/>
            <person name="Neupert S."/>
            <person name="Schachtner J."/>
            <person name="Verleyen P."/>
            <person name="Raible F."/>
            <person name="Bork P."/>
            <person name="Friedrich M."/>
            <person name="Walden K.K."/>
            <person name="Robertson H.M."/>
            <person name="Angeli S."/>
            <person name="Foret S."/>
            <person name="Bucher G."/>
            <person name="Schuetz S."/>
            <person name="Maleszka R."/>
            <person name="Wimmer E.A."/>
            <person name="Beeman R.W."/>
            <person name="Lorenzen M."/>
            <person name="Tomoyasu Y."/>
            <person name="Miller S.C."/>
            <person name="Grossmann D."/>
            <person name="Bucher G."/>
        </authorList>
    </citation>
    <scope>NUCLEOTIDE SEQUENCE [LARGE SCALE GENOMIC DNA]</scope>
    <source>
        <strain evidence="2 3">Georgia GA2</strain>
    </source>
</reference>
<evidence type="ECO:0000313" key="3">
    <source>
        <dbReference type="Proteomes" id="UP000007266"/>
    </source>
</evidence>
<name>D1ZZV5_TRICA</name>
<feature type="transmembrane region" description="Helical" evidence="1">
    <location>
        <begin position="12"/>
        <end position="31"/>
    </location>
</feature>
<keyword evidence="1" id="KW-1133">Transmembrane helix</keyword>
<dbReference type="EMBL" id="KQ971338">
    <property type="protein sequence ID" value="EFA01790.1"/>
    <property type="molecule type" value="Genomic_DNA"/>
</dbReference>
<keyword evidence="3" id="KW-1185">Reference proteome</keyword>
<accession>D1ZZV5</accession>
<sequence length="166" mass="18706">MSMTTWFKSNLVRSLVAVVSGDSIILLTFYLNIKMTGKCERDVRSLQSHEQQRTFLLTECSDGYLADSPTITVWLGPAKQQEFTMHSACDLRKKQIFGVICQEELKQRKHRAFAHGYAVRQHLAWKTRAGVNRAVGCYDILGEGVANRTVNINKLSNNTLAVVQDA</sequence>
<evidence type="ECO:0000313" key="2">
    <source>
        <dbReference type="EMBL" id="EFA01790.1"/>
    </source>
</evidence>
<dbReference type="Proteomes" id="UP000007266">
    <property type="component" value="Linkage group 4"/>
</dbReference>